<dbReference type="HOGENOM" id="CLU_1674026_0_0_2"/>
<evidence type="ECO:0000313" key="2">
    <source>
        <dbReference type="EMBL" id="ACX72326.1"/>
    </source>
</evidence>
<dbReference type="KEGG" id="mvu:Metvu_0467"/>
<name>C9RFH4_METVM</name>
<reference evidence="2" key="1">
    <citation type="submission" date="2009-10" db="EMBL/GenBank/DDBJ databases">
        <title>Complete sequence of chromosome of Methanocaldococcus vulcanius M7.</title>
        <authorList>
            <consortium name="US DOE Joint Genome Institute"/>
            <person name="Lucas S."/>
            <person name="Copeland A."/>
            <person name="Lapidus A."/>
            <person name="Glavina del Rio T."/>
            <person name="Dalin E."/>
            <person name="Tice H."/>
            <person name="Bruce D."/>
            <person name="Goodwin L."/>
            <person name="Pitluck S."/>
            <person name="Lcollab F.I."/>
            <person name="Brettin T."/>
            <person name="Detter J.C."/>
            <person name="Han C."/>
            <person name="Tapia R."/>
            <person name="Kuske C.R."/>
            <person name="Schmutz J."/>
            <person name="Larimer F."/>
            <person name="Land M."/>
            <person name="Hauser L."/>
            <person name="Kyrpides N."/>
            <person name="Ovchinikova G."/>
            <person name="Sieprawska-Lupa M."/>
            <person name="Whitman W.B."/>
            <person name="Woyke T."/>
        </authorList>
    </citation>
    <scope>NUCLEOTIDE SEQUENCE [LARGE SCALE GENOMIC DNA]</scope>
    <source>
        <strain evidence="2">M7</strain>
    </source>
</reference>
<evidence type="ECO:0000256" key="1">
    <source>
        <dbReference type="SAM" id="Phobius"/>
    </source>
</evidence>
<gene>
    <name evidence="2" type="ordered locus">Metvu_0467</name>
</gene>
<protein>
    <submittedName>
        <fullName evidence="2">Uncharacterized protein</fullName>
    </submittedName>
</protein>
<organism evidence="2 3">
    <name type="scientific">Methanocaldococcus vulcanius (strain ATCC 700851 / DSM 12094 / M7)</name>
    <name type="common">Methanococcus vulcanius</name>
    <dbReference type="NCBI Taxonomy" id="579137"/>
    <lineage>
        <taxon>Archaea</taxon>
        <taxon>Methanobacteriati</taxon>
        <taxon>Methanobacteriota</taxon>
        <taxon>Methanomada group</taxon>
        <taxon>Methanococci</taxon>
        <taxon>Methanococcales</taxon>
        <taxon>Methanocaldococcaceae</taxon>
        <taxon>Methanocaldococcus</taxon>
    </lineage>
</organism>
<keyword evidence="1" id="KW-1133">Transmembrane helix</keyword>
<keyword evidence="1" id="KW-0472">Membrane</keyword>
<keyword evidence="3" id="KW-1185">Reference proteome</keyword>
<keyword evidence="1" id="KW-0812">Transmembrane</keyword>
<accession>C9RFH4</accession>
<sequence>MEYGVFIVLFFISGLIVCSYVVYCVVVEGKGVNETFKEIRSDIKNLIILIAVLYIVILLNIKGVILDILWGIVVLFYFIYLWIYKKYPKSDVINFLSMMFLLFLLLVLYGIIFRVLLFFNVSEMVSTFLSSIISLSILFLIFLILDRRSGNKNLFNS</sequence>
<dbReference type="AlphaFoldDB" id="C9RFH4"/>
<feature type="transmembrane region" description="Helical" evidence="1">
    <location>
        <begin position="125"/>
        <end position="145"/>
    </location>
</feature>
<feature type="transmembrane region" description="Helical" evidence="1">
    <location>
        <begin position="68"/>
        <end position="84"/>
    </location>
</feature>
<evidence type="ECO:0000313" key="3">
    <source>
        <dbReference type="Proteomes" id="UP000002063"/>
    </source>
</evidence>
<feature type="transmembrane region" description="Helical" evidence="1">
    <location>
        <begin position="96"/>
        <end position="119"/>
    </location>
</feature>
<dbReference type="Proteomes" id="UP000002063">
    <property type="component" value="Chromosome"/>
</dbReference>
<feature type="transmembrane region" description="Helical" evidence="1">
    <location>
        <begin position="6"/>
        <end position="26"/>
    </location>
</feature>
<dbReference type="EMBL" id="CP001787">
    <property type="protein sequence ID" value="ACX72326.1"/>
    <property type="molecule type" value="Genomic_DNA"/>
</dbReference>
<proteinExistence type="predicted"/>